<dbReference type="RefSeq" id="WP_286678296.1">
    <property type="nucleotide sequence ID" value="NZ_MNXI01000072.1"/>
</dbReference>
<dbReference type="InterPro" id="IPR007842">
    <property type="entry name" value="HEPN_dom"/>
</dbReference>
<name>A0A2M7T604_9ACTN</name>
<keyword evidence="2" id="KW-0238">DNA-binding</keyword>
<gene>
    <name evidence="2" type="ORF">COY37_09400</name>
</gene>
<reference evidence="3" key="1">
    <citation type="submission" date="2017-09" db="EMBL/GenBank/DDBJ databases">
        <title>Depth-based differentiation of microbial function through sediment-hosted aquifers and enrichment of novel symbionts in the deep terrestrial subsurface.</title>
        <authorList>
            <person name="Probst A.J."/>
            <person name="Ladd B."/>
            <person name="Jarett J.K."/>
            <person name="Geller-Mcgrath D.E."/>
            <person name="Sieber C.M.K."/>
            <person name="Emerson J.B."/>
            <person name="Anantharaman K."/>
            <person name="Thomas B.C."/>
            <person name="Malmstrom R."/>
            <person name="Stieglmeier M."/>
            <person name="Klingl A."/>
            <person name="Woyke T."/>
            <person name="Ryan C.M."/>
            <person name="Banfield J.F."/>
        </authorList>
    </citation>
    <scope>NUCLEOTIDE SEQUENCE [LARGE SCALE GENOMIC DNA]</scope>
</reference>
<evidence type="ECO:0000313" key="3">
    <source>
        <dbReference type="Proteomes" id="UP000230956"/>
    </source>
</evidence>
<evidence type="ECO:0000259" key="1">
    <source>
        <dbReference type="PROSITE" id="PS50910"/>
    </source>
</evidence>
<comment type="caution">
    <text evidence="2">The sequence shown here is derived from an EMBL/GenBank/DDBJ whole genome shotgun (WGS) entry which is preliminary data.</text>
</comment>
<proteinExistence type="predicted"/>
<sequence length="130" mass="14814">MREEAQLWLDDAIYDLESAQIMFKGARYNYAVWLARQATEKALKAAHLVVLKKAFPKSHNLTELARELGWAIPKSINEHLQFLNPHYTVTRYVDAAVGKPSDIYDAEIADQAIAKSKEVLDWINSNLKIS</sequence>
<protein>
    <submittedName>
        <fullName evidence="2">DNA-binding protein</fullName>
    </submittedName>
</protein>
<dbReference type="EMBL" id="PFNG01000217">
    <property type="protein sequence ID" value="PIZ36025.1"/>
    <property type="molecule type" value="Genomic_DNA"/>
</dbReference>
<dbReference type="SUPFAM" id="SSF81593">
    <property type="entry name" value="Nucleotidyltransferase substrate binding subunit/domain"/>
    <property type="match status" value="1"/>
</dbReference>
<feature type="domain" description="HEPN" evidence="1">
    <location>
        <begin position="9"/>
        <end position="119"/>
    </location>
</feature>
<dbReference type="Proteomes" id="UP000230956">
    <property type="component" value="Unassembled WGS sequence"/>
</dbReference>
<organism evidence="2 3">
    <name type="scientific">Candidatus Aquicultor secundus</name>
    <dbReference type="NCBI Taxonomy" id="1973895"/>
    <lineage>
        <taxon>Bacteria</taxon>
        <taxon>Bacillati</taxon>
        <taxon>Actinomycetota</taxon>
        <taxon>Candidatus Aquicultoria</taxon>
        <taxon>Candidatus Aquicultorales</taxon>
        <taxon>Candidatus Aquicultoraceae</taxon>
        <taxon>Candidatus Aquicultor</taxon>
    </lineage>
</organism>
<dbReference type="Pfam" id="PF05168">
    <property type="entry name" value="HEPN"/>
    <property type="match status" value="1"/>
</dbReference>
<dbReference type="PROSITE" id="PS50910">
    <property type="entry name" value="HEPN"/>
    <property type="match status" value="1"/>
</dbReference>
<evidence type="ECO:0000313" key="2">
    <source>
        <dbReference type="EMBL" id="PIZ36025.1"/>
    </source>
</evidence>
<dbReference type="SMART" id="SM00748">
    <property type="entry name" value="HEPN"/>
    <property type="match status" value="1"/>
</dbReference>
<dbReference type="GO" id="GO:0003677">
    <property type="term" value="F:DNA binding"/>
    <property type="evidence" value="ECO:0007669"/>
    <property type="project" value="UniProtKB-KW"/>
</dbReference>
<accession>A0A2M7T604</accession>
<dbReference type="Gene3D" id="1.20.120.330">
    <property type="entry name" value="Nucleotidyltransferases domain 2"/>
    <property type="match status" value="1"/>
</dbReference>
<dbReference type="AlphaFoldDB" id="A0A2M7T604"/>